<sequence length="66" mass="7785">MDPFMFQETPTLEGFFFFFVFVFVFVLFFPPRGKKKKKQKEVCSAVDDWETPIIIVVEVNLCKPSD</sequence>
<protein>
    <submittedName>
        <fullName evidence="2">Uncharacterized protein</fullName>
    </submittedName>
</protein>
<dbReference type="Proteomes" id="UP000327118">
    <property type="component" value="Unassembled WGS sequence"/>
</dbReference>
<evidence type="ECO:0000313" key="2">
    <source>
        <dbReference type="EMBL" id="KAE8355865.1"/>
    </source>
</evidence>
<dbReference type="AlphaFoldDB" id="A0A5N6ZEA1"/>
<keyword evidence="3" id="KW-1185">Reference proteome</keyword>
<keyword evidence="1" id="KW-1133">Transmembrane helix</keyword>
<organism evidence="2 3">
    <name type="scientific">Aspergillus coremiiformis</name>
    <dbReference type="NCBI Taxonomy" id="138285"/>
    <lineage>
        <taxon>Eukaryota</taxon>
        <taxon>Fungi</taxon>
        <taxon>Dikarya</taxon>
        <taxon>Ascomycota</taxon>
        <taxon>Pezizomycotina</taxon>
        <taxon>Eurotiomycetes</taxon>
        <taxon>Eurotiomycetidae</taxon>
        <taxon>Eurotiales</taxon>
        <taxon>Aspergillaceae</taxon>
        <taxon>Aspergillus</taxon>
        <taxon>Aspergillus subgen. Circumdati</taxon>
    </lineage>
</organism>
<evidence type="ECO:0000313" key="3">
    <source>
        <dbReference type="Proteomes" id="UP000327118"/>
    </source>
</evidence>
<gene>
    <name evidence="2" type="ORF">BDV28DRAFT_128033</name>
</gene>
<evidence type="ECO:0000256" key="1">
    <source>
        <dbReference type="SAM" id="Phobius"/>
    </source>
</evidence>
<feature type="transmembrane region" description="Helical" evidence="1">
    <location>
        <begin position="12"/>
        <end position="30"/>
    </location>
</feature>
<name>A0A5N6ZEA1_9EURO</name>
<keyword evidence="1" id="KW-0812">Transmembrane</keyword>
<proteinExistence type="predicted"/>
<accession>A0A5N6ZEA1</accession>
<keyword evidence="1" id="KW-0472">Membrane</keyword>
<reference evidence="3" key="1">
    <citation type="submission" date="2019-04" db="EMBL/GenBank/DDBJ databases">
        <title>Friends and foes A comparative genomics studyof 23 Aspergillus species from section Flavi.</title>
        <authorList>
            <consortium name="DOE Joint Genome Institute"/>
            <person name="Kjaerbolling I."/>
            <person name="Vesth T."/>
            <person name="Frisvad J.C."/>
            <person name="Nybo J.L."/>
            <person name="Theobald S."/>
            <person name="Kildgaard S."/>
            <person name="Isbrandt T."/>
            <person name="Kuo A."/>
            <person name="Sato A."/>
            <person name="Lyhne E.K."/>
            <person name="Kogle M.E."/>
            <person name="Wiebenga A."/>
            <person name="Kun R.S."/>
            <person name="Lubbers R.J."/>
            <person name="Makela M.R."/>
            <person name="Barry K."/>
            <person name="Chovatia M."/>
            <person name="Clum A."/>
            <person name="Daum C."/>
            <person name="Haridas S."/>
            <person name="He G."/>
            <person name="LaButti K."/>
            <person name="Lipzen A."/>
            <person name="Mondo S."/>
            <person name="Riley R."/>
            <person name="Salamov A."/>
            <person name="Simmons B.A."/>
            <person name="Magnuson J.K."/>
            <person name="Henrissat B."/>
            <person name="Mortensen U.H."/>
            <person name="Larsen T.O."/>
            <person name="Devries R.P."/>
            <person name="Grigoriev I.V."/>
            <person name="Machida M."/>
            <person name="Baker S.E."/>
            <person name="Andersen M.R."/>
        </authorList>
    </citation>
    <scope>NUCLEOTIDE SEQUENCE [LARGE SCALE GENOMIC DNA]</scope>
    <source>
        <strain evidence="3">CBS 553.77</strain>
    </source>
</reference>
<dbReference type="EMBL" id="ML739045">
    <property type="protein sequence ID" value="KAE8355865.1"/>
    <property type="molecule type" value="Genomic_DNA"/>
</dbReference>